<keyword evidence="1" id="KW-1185">Reference proteome</keyword>
<dbReference type="WBParaSite" id="PgR008_g026_t01">
    <property type="protein sequence ID" value="PgR008_g026_t01"/>
    <property type="gene ID" value="PgR008_g026"/>
</dbReference>
<evidence type="ECO:0000313" key="2">
    <source>
        <dbReference type="WBParaSite" id="PgR008_g026_t01"/>
    </source>
</evidence>
<dbReference type="Proteomes" id="UP000887569">
    <property type="component" value="Unplaced"/>
</dbReference>
<name>A0A915AKK2_PARUN</name>
<proteinExistence type="predicted"/>
<accession>A0A915AKK2</accession>
<evidence type="ECO:0000313" key="1">
    <source>
        <dbReference type="Proteomes" id="UP000887569"/>
    </source>
</evidence>
<sequence>MEPVAHVRIACHQRVAYCYLLIAECRDRALGWHIIKVQDGSGSVWSTGADANRARSERRVPLVGSSFGERTWHTWWFHCDFLRGAWFPFVFGHLYHRRFVTVSIWVVDNSVGGTILLYVHRLYRKNSRLLRIAKALAKGFNLLCNGRNTDSYVPRVEHYSWRRYDICIGHRLWLYGTWQEGGPLIDEWCCNRSSLECECQPTDARLIWKPVNGVISAVPW</sequence>
<organism evidence="1 2">
    <name type="scientific">Parascaris univalens</name>
    <name type="common">Nematode worm</name>
    <dbReference type="NCBI Taxonomy" id="6257"/>
    <lineage>
        <taxon>Eukaryota</taxon>
        <taxon>Metazoa</taxon>
        <taxon>Ecdysozoa</taxon>
        <taxon>Nematoda</taxon>
        <taxon>Chromadorea</taxon>
        <taxon>Rhabditida</taxon>
        <taxon>Spirurina</taxon>
        <taxon>Ascaridomorpha</taxon>
        <taxon>Ascaridoidea</taxon>
        <taxon>Ascarididae</taxon>
        <taxon>Parascaris</taxon>
    </lineage>
</organism>
<reference evidence="2" key="1">
    <citation type="submission" date="2022-11" db="UniProtKB">
        <authorList>
            <consortium name="WormBaseParasite"/>
        </authorList>
    </citation>
    <scope>IDENTIFICATION</scope>
</reference>
<dbReference type="AlphaFoldDB" id="A0A915AKK2"/>
<protein>
    <submittedName>
        <fullName evidence="2">Uncharacterized protein</fullName>
    </submittedName>
</protein>